<dbReference type="STRING" id="1123756.MGEO_04835"/>
<keyword evidence="1 2" id="KW-0732">Signal</keyword>
<sequence length="364" mass="39128">MSDTLKRRSFLKGTLAATTALALPMRAHAQDVLKMGVVLPSPIADVGWSHTLMEGVNTVKEAYGDKLEVTVLENIMEGPDADRIANGLVSEGNEVLLLGSFGYQNGGIQIAKRNRDVSIIHASGFMVEPNFAPFTAKYWQGTYLMGMAAASLTKTKKIGCVGAFAIPELITSINAFMLGALSVDPEITMSVVWVNSWFDPASEQEAAKALISQDVDILFSNAQDTPSVIAVAEEAGVYAYNLNSSMKKYAPSKYLGVVGTDWGPHFKRLVDGHVAGEFPGANYWLGMEDDVVFTADWNPDIPADMIEQIKAKEAEIEAGDFVVFKGPLTDQSGTERVADGVAMTDGEIIGMDWHVAGVTTPLPS</sequence>
<dbReference type="CDD" id="cd19963">
    <property type="entry name" value="PBP1_BMP-like"/>
    <property type="match status" value="1"/>
</dbReference>
<dbReference type="RefSeq" id="WP_085635562.1">
    <property type="nucleotide sequence ID" value="NZ_JFKC01000002.1"/>
</dbReference>
<gene>
    <name evidence="4" type="ORF">MGEO_04835</name>
</gene>
<dbReference type="AlphaFoldDB" id="A0A1X4NPP5"/>
<feature type="signal peptide" evidence="2">
    <location>
        <begin position="1"/>
        <end position="29"/>
    </location>
</feature>
<dbReference type="InterPro" id="IPR052910">
    <property type="entry name" value="ABC-Purine-Binding"/>
</dbReference>
<dbReference type="SUPFAM" id="SSF53822">
    <property type="entry name" value="Periplasmic binding protein-like I"/>
    <property type="match status" value="1"/>
</dbReference>
<accession>A0A1X4NPP5</accession>
<reference evidence="4 5" key="1">
    <citation type="submission" date="2014-03" db="EMBL/GenBank/DDBJ databases">
        <title>The draft genome sequence of Marivita geojedonensis KCTC 23882.</title>
        <authorList>
            <person name="Lai Q."/>
            <person name="Shao Z."/>
        </authorList>
    </citation>
    <scope>NUCLEOTIDE SEQUENCE [LARGE SCALE GENOMIC DNA]</scope>
    <source>
        <strain evidence="4 5">DPG-138</strain>
    </source>
</reference>
<feature type="chain" id="PRO_5012823861" evidence="2">
    <location>
        <begin position="30"/>
        <end position="364"/>
    </location>
</feature>
<dbReference type="EMBL" id="JFKC01000002">
    <property type="protein sequence ID" value="OSQ52685.1"/>
    <property type="molecule type" value="Genomic_DNA"/>
</dbReference>
<evidence type="ECO:0000313" key="5">
    <source>
        <dbReference type="Proteomes" id="UP000193926"/>
    </source>
</evidence>
<dbReference type="PANTHER" id="PTHR43208:SF1">
    <property type="entry name" value="ABC TRANSPORTER SUBSTRATE-BINDING PROTEIN"/>
    <property type="match status" value="1"/>
</dbReference>
<evidence type="ECO:0000256" key="1">
    <source>
        <dbReference type="ARBA" id="ARBA00022729"/>
    </source>
</evidence>
<dbReference type="Proteomes" id="UP000193926">
    <property type="component" value="Unassembled WGS sequence"/>
</dbReference>
<dbReference type="GO" id="GO:0005886">
    <property type="term" value="C:plasma membrane"/>
    <property type="evidence" value="ECO:0007669"/>
    <property type="project" value="InterPro"/>
</dbReference>
<dbReference type="Gene3D" id="3.40.50.2300">
    <property type="match status" value="2"/>
</dbReference>
<dbReference type="InterPro" id="IPR003760">
    <property type="entry name" value="PnrA-like"/>
</dbReference>
<organism evidence="4 5">
    <name type="scientific">Marivita geojedonensis</name>
    <dbReference type="NCBI Taxonomy" id="1123756"/>
    <lineage>
        <taxon>Bacteria</taxon>
        <taxon>Pseudomonadati</taxon>
        <taxon>Pseudomonadota</taxon>
        <taxon>Alphaproteobacteria</taxon>
        <taxon>Rhodobacterales</taxon>
        <taxon>Roseobacteraceae</taxon>
        <taxon>Marivita</taxon>
    </lineage>
</organism>
<evidence type="ECO:0000313" key="4">
    <source>
        <dbReference type="EMBL" id="OSQ52685.1"/>
    </source>
</evidence>
<dbReference type="PROSITE" id="PS51318">
    <property type="entry name" value="TAT"/>
    <property type="match status" value="1"/>
</dbReference>
<evidence type="ECO:0000256" key="2">
    <source>
        <dbReference type="SAM" id="SignalP"/>
    </source>
</evidence>
<protein>
    <submittedName>
        <fullName evidence="4">ABC transporter substrate-binding protein</fullName>
    </submittedName>
</protein>
<proteinExistence type="predicted"/>
<dbReference type="PANTHER" id="PTHR43208">
    <property type="entry name" value="ABC TRANSPORTER SUBSTRATE-BINDING PROTEIN"/>
    <property type="match status" value="1"/>
</dbReference>
<dbReference type="OrthoDB" id="9781639at2"/>
<dbReference type="InterPro" id="IPR028082">
    <property type="entry name" value="Peripla_BP_I"/>
</dbReference>
<keyword evidence="5" id="KW-1185">Reference proteome</keyword>
<name>A0A1X4NPP5_9RHOB</name>
<feature type="domain" description="ABC transporter substrate-binding protein PnrA-like" evidence="3">
    <location>
        <begin position="34"/>
        <end position="310"/>
    </location>
</feature>
<dbReference type="InterPro" id="IPR006311">
    <property type="entry name" value="TAT_signal"/>
</dbReference>
<evidence type="ECO:0000259" key="3">
    <source>
        <dbReference type="Pfam" id="PF02608"/>
    </source>
</evidence>
<comment type="caution">
    <text evidence="4">The sequence shown here is derived from an EMBL/GenBank/DDBJ whole genome shotgun (WGS) entry which is preliminary data.</text>
</comment>
<dbReference type="Pfam" id="PF02608">
    <property type="entry name" value="Bmp"/>
    <property type="match status" value="1"/>
</dbReference>